<gene>
    <name evidence="4" type="ORF">SAMN05216226_11639</name>
</gene>
<feature type="compositionally biased region" description="Basic and acidic residues" evidence="1">
    <location>
        <begin position="120"/>
        <end position="134"/>
    </location>
</feature>
<dbReference type="RefSeq" id="WP_176765344.1">
    <property type="nucleotide sequence ID" value="NZ_FNFC01000016.1"/>
</dbReference>
<feature type="transmembrane region" description="Helical" evidence="2">
    <location>
        <begin position="12"/>
        <end position="30"/>
    </location>
</feature>
<accession>A0A1G8YUA5</accession>
<keyword evidence="2" id="KW-0812">Transmembrane</keyword>
<keyword evidence="5" id="KW-1185">Reference proteome</keyword>
<sequence>MSASDTGYGRGQLMGIVAVLTFGLTSLTAVLGGGGLVPAIFVTGFFLIVPLIGLLGDDFPLVEESEEAPQPAPRQDPVETLRERYASGEITQAEFERRLEYLVETEDLNFDVGNDLGQLDTERTDTRELERERR</sequence>
<feature type="transmembrane region" description="Helical" evidence="2">
    <location>
        <begin position="36"/>
        <end position="55"/>
    </location>
</feature>
<evidence type="ECO:0000313" key="4">
    <source>
        <dbReference type="EMBL" id="SDK06363.1"/>
    </source>
</evidence>
<keyword evidence="2" id="KW-1133">Transmembrane helix</keyword>
<evidence type="ECO:0000259" key="3">
    <source>
        <dbReference type="Pfam" id="PF09851"/>
    </source>
</evidence>
<dbReference type="STRING" id="890420.SAMN05216226_11639"/>
<dbReference type="AlphaFoldDB" id="A0A1G8YUA5"/>
<dbReference type="InterPro" id="IPR018649">
    <property type="entry name" value="SHOCT"/>
</dbReference>
<dbReference type="Pfam" id="PF09851">
    <property type="entry name" value="SHOCT"/>
    <property type="match status" value="1"/>
</dbReference>
<protein>
    <submittedName>
        <fullName evidence="4">Short C-terminal domain-containing protein</fullName>
    </submittedName>
</protein>
<evidence type="ECO:0000313" key="5">
    <source>
        <dbReference type="Proteomes" id="UP000198856"/>
    </source>
</evidence>
<reference evidence="4 5" key="1">
    <citation type="submission" date="2016-10" db="EMBL/GenBank/DDBJ databases">
        <authorList>
            <person name="de Groot N.N."/>
        </authorList>
    </citation>
    <scope>NUCLEOTIDE SEQUENCE [LARGE SCALE GENOMIC DNA]</scope>
    <source>
        <strain evidence="4 5">IBRC-M10015</strain>
    </source>
</reference>
<name>A0A1G8YUA5_9EURY</name>
<evidence type="ECO:0000256" key="1">
    <source>
        <dbReference type="SAM" id="MobiDB-lite"/>
    </source>
</evidence>
<dbReference type="EMBL" id="FNFC01000016">
    <property type="protein sequence ID" value="SDK06363.1"/>
    <property type="molecule type" value="Genomic_DNA"/>
</dbReference>
<keyword evidence="2" id="KW-0472">Membrane</keyword>
<feature type="domain" description="SHOCT" evidence="3">
    <location>
        <begin position="76"/>
        <end position="99"/>
    </location>
</feature>
<proteinExistence type="predicted"/>
<feature type="region of interest" description="Disordered" evidence="1">
    <location>
        <begin position="112"/>
        <end position="134"/>
    </location>
</feature>
<dbReference type="Proteomes" id="UP000198856">
    <property type="component" value="Unassembled WGS sequence"/>
</dbReference>
<organism evidence="4 5">
    <name type="scientific">Halovenus aranensis</name>
    <dbReference type="NCBI Taxonomy" id="890420"/>
    <lineage>
        <taxon>Archaea</taxon>
        <taxon>Methanobacteriati</taxon>
        <taxon>Methanobacteriota</taxon>
        <taxon>Stenosarchaea group</taxon>
        <taxon>Halobacteria</taxon>
        <taxon>Halobacteriales</taxon>
        <taxon>Haloarculaceae</taxon>
        <taxon>Halovenus</taxon>
    </lineage>
</organism>
<evidence type="ECO:0000256" key="2">
    <source>
        <dbReference type="SAM" id="Phobius"/>
    </source>
</evidence>